<keyword evidence="7" id="KW-1185">Reference proteome</keyword>
<evidence type="ECO:0000256" key="2">
    <source>
        <dbReference type="ARBA" id="ARBA00023157"/>
    </source>
</evidence>
<dbReference type="PANTHER" id="PTHR32444:SF63">
    <property type="entry name" value="G-TYPE LECTIN S-RECEPTOR-LIKE SERINE_THREONINE-PROTEIN KINASE RKS1"/>
    <property type="match status" value="1"/>
</dbReference>
<dbReference type="PANTHER" id="PTHR32444">
    <property type="entry name" value="BULB-TYPE LECTIN DOMAIN-CONTAINING PROTEIN"/>
    <property type="match status" value="1"/>
</dbReference>
<organism evidence="6 7">
    <name type="scientific">Linum tenue</name>
    <dbReference type="NCBI Taxonomy" id="586396"/>
    <lineage>
        <taxon>Eukaryota</taxon>
        <taxon>Viridiplantae</taxon>
        <taxon>Streptophyta</taxon>
        <taxon>Embryophyta</taxon>
        <taxon>Tracheophyta</taxon>
        <taxon>Spermatophyta</taxon>
        <taxon>Magnoliopsida</taxon>
        <taxon>eudicotyledons</taxon>
        <taxon>Gunneridae</taxon>
        <taxon>Pentapetalae</taxon>
        <taxon>rosids</taxon>
        <taxon>fabids</taxon>
        <taxon>Malpighiales</taxon>
        <taxon>Linaceae</taxon>
        <taxon>Linum</taxon>
    </lineage>
</organism>
<evidence type="ECO:0000256" key="4">
    <source>
        <dbReference type="SAM" id="SignalP"/>
    </source>
</evidence>
<dbReference type="InterPro" id="IPR001480">
    <property type="entry name" value="Bulb-type_lectin_dom"/>
</dbReference>
<gene>
    <name evidence="6" type="ORF">LITE_LOCUS5525</name>
</gene>
<dbReference type="FunFam" id="2.90.10.10:FF:000005">
    <property type="entry name" value="G-type lectin S-receptor-like serine/threonine-protein kinase"/>
    <property type="match status" value="1"/>
</dbReference>
<reference evidence="6" key="1">
    <citation type="submission" date="2022-08" db="EMBL/GenBank/DDBJ databases">
        <authorList>
            <person name="Gutierrez-Valencia J."/>
        </authorList>
    </citation>
    <scope>NUCLEOTIDE SEQUENCE</scope>
</reference>
<evidence type="ECO:0000259" key="5">
    <source>
        <dbReference type="PROSITE" id="PS50927"/>
    </source>
</evidence>
<name>A0AAV0HRP1_9ROSI</name>
<feature type="signal peptide" evidence="4">
    <location>
        <begin position="1"/>
        <end position="21"/>
    </location>
</feature>
<dbReference type="SMART" id="SM00108">
    <property type="entry name" value="B_lectin"/>
    <property type="match status" value="1"/>
</dbReference>
<keyword evidence="3" id="KW-0325">Glycoprotein</keyword>
<dbReference type="CDD" id="cd00028">
    <property type="entry name" value="B_lectin"/>
    <property type="match status" value="1"/>
</dbReference>
<comment type="caution">
    <text evidence="6">The sequence shown here is derived from an EMBL/GenBank/DDBJ whole genome shotgun (WGS) entry which is preliminary data.</text>
</comment>
<keyword evidence="2" id="KW-1015">Disulfide bond</keyword>
<protein>
    <recommendedName>
        <fullName evidence="5">Bulb-type lectin domain-containing protein</fullName>
    </recommendedName>
</protein>
<feature type="chain" id="PRO_5043426538" description="Bulb-type lectin domain-containing protein" evidence="4">
    <location>
        <begin position="22"/>
        <end position="142"/>
    </location>
</feature>
<evidence type="ECO:0000256" key="1">
    <source>
        <dbReference type="ARBA" id="ARBA00022729"/>
    </source>
</evidence>
<evidence type="ECO:0000313" key="6">
    <source>
        <dbReference type="EMBL" id="CAI0387604.1"/>
    </source>
</evidence>
<feature type="non-terminal residue" evidence="6">
    <location>
        <position position="1"/>
    </location>
</feature>
<dbReference type="AlphaFoldDB" id="A0AAV0HRP1"/>
<evidence type="ECO:0000256" key="3">
    <source>
        <dbReference type="ARBA" id="ARBA00023180"/>
    </source>
</evidence>
<sequence>NPSFLLQLLSLLLLLPYFSFSIETDTIKPNNPLRDGDVLVSGRQTFSLGFFSRKNSIRRYLGIWYHNVSEQTVIWVANRDAPLNDTSGLLSLDSRGNFGIYAANGTSLVWSAKLPAGNFAARLLDSGNWEMSILDTCKKLNP</sequence>
<dbReference type="Gene3D" id="2.90.10.10">
    <property type="entry name" value="Bulb-type lectin domain"/>
    <property type="match status" value="1"/>
</dbReference>
<dbReference type="Proteomes" id="UP001154282">
    <property type="component" value="Unassembled WGS sequence"/>
</dbReference>
<dbReference type="PROSITE" id="PS50927">
    <property type="entry name" value="BULB_LECTIN"/>
    <property type="match status" value="1"/>
</dbReference>
<dbReference type="SUPFAM" id="SSF51110">
    <property type="entry name" value="alpha-D-mannose-specific plant lectins"/>
    <property type="match status" value="1"/>
</dbReference>
<dbReference type="Pfam" id="PF01453">
    <property type="entry name" value="B_lectin"/>
    <property type="match status" value="1"/>
</dbReference>
<dbReference type="EMBL" id="CAMGYJ010000002">
    <property type="protein sequence ID" value="CAI0387604.1"/>
    <property type="molecule type" value="Genomic_DNA"/>
</dbReference>
<proteinExistence type="predicted"/>
<dbReference type="InterPro" id="IPR036426">
    <property type="entry name" value="Bulb-type_lectin_dom_sf"/>
</dbReference>
<evidence type="ECO:0000313" key="7">
    <source>
        <dbReference type="Proteomes" id="UP001154282"/>
    </source>
</evidence>
<feature type="domain" description="Bulb-type lectin" evidence="5">
    <location>
        <begin position="24"/>
        <end position="142"/>
    </location>
</feature>
<accession>A0AAV0HRP1</accession>
<keyword evidence="1 4" id="KW-0732">Signal</keyword>